<dbReference type="KEGG" id="ehx:EMIHUDRAFT_223702"/>
<name>A0A0D3KTX4_EMIH1</name>
<dbReference type="STRING" id="2903.R1G082"/>
<proteinExistence type="predicted"/>
<dbReference type="SUPFAM" id="SSF53474">
    <property type="entry name" value="alpha/beta-Hydrolases"/>
    <property type="match status" value="1"/>
</dbReference>
<organism evidence="1 2">
    <name type="scientific">Emiliania huxleyi (strain CCMP1516)</name>
    <dbReference type="NCBI Taxonomy" id="280463"/>
    <lineage>
        <taxon>Eukaryota</taxon>
        <taxon>Haptista</taxon>
        <taxon>Haptophyta</taxon>
        <taxon>Prymnesiophyceae</taxon>
        <taxon>Isochrysidales</taxon>
        <taxon>Noelaerhabdaceae</taxon>
        <taxon>Emiliania</taxon>
    </lineage>
</organism>
<dbReference type="EnsemblProtists" id="EOD39209">
    <property type="protein sequence ID" value="EOD39209"/>
    <property type="gene ID" value="EMIHUDRAFT_223702"/>
</dbReference>
<evidence type="ECO:0000313" key="2">
    <source>
        <dbReference type="Proteomes" id="UP000013827"/>
    </source>
</evidence>
<dbReference type="AlphaFoldDB" id="A0A0D3KTX4"/>
<evidence type="ECO:0000313" key="1">
    <source>
        <dbReference type="EnsemblProtists" id="EOD39209"/>
    </source>
</evidence>
<keyword evidence="2" id="KW-1185">Reference proteome</keyword>
<reference evidence="1" key="2">
    <citation type="submission" date="2024-10" db="UniProtKB">
        <authorList>
            <consortium name="EnsemblProtists"/>
        </authorList>
    </citation>
    <scope>IDENTIFICATION</scope>
</reference>
<dbReference type="PANTHER" id="PTHR47909:SF2">
    <property type="entry name" value="GPI INOSITOL-DEACYLASE"/>
    <property type="match status" value="1"/>
</dbReference>
<dbReference type="Gene3D" id="3.40.50.1820">
    <property type="entry name" value="alpha/beta hydrolase"/>
    <property type="match status" value="1"/>
</dbReference>
<dbReference type="PaxDb" id="2903-EOD39209"/>
<sequence>MMPALGSPSDASSAMALEDSPVVIVPGFGNADIDYKTPLGQDADVGLESVLARRGFTDVRTMPCERVEWARVILGLLAAIVWRPWATPEGPAYSWFIDRLRGAVEEAHAQSGGKKVLLIAHSAGGWLSRAALSDGGAWRGGAAAPAELVSGLVTLGAPHFPPPEGTPDMTQGVIRAVNDDYPGAFLAREGIAYVTVGGDAIVGDDSKAQSPAAASVDNVYAMRGEGSAARVAFNSYLMTCGRGDVTGDGVVPLEWTLLEGARQVVLPGVLHSINEAGTTLPTDRWYGSEQVVDRWLGAVRQEVAAETTNPLEEAVSQMRRLVGLDAL</sequence>
<protein>
    <recommendedName>
        <fullName evidence="3">GPI inositol-deacylase</fullName>
    </recommendedName>
</protein>
<dbReference type="eggNOG" id="ENOG502QS8K">
    <property type="taxonomic scope" value="Eukaryota"/>
</dbReference>
<dbReference type="GeneID" id="17284479"/>
<dbReference type="RefSeq" id="XP_005791638.1">
    <property type="nucleotide sequence ID" value="XM_005791581.1"/>
</dbReference>
<accession>A0A0D3KTX4</accession>
<dbReference type="InterPro" id="IPR029058">
    <property type="entry name" value="AB_hydrolase_fold"/>
</dbReference>
<evidence type="ECO:0008006" key="3">
    <source>
        <dbReference type="Google" id="ProtNLM"/>
    </source>
</evidence>
<dbReference type="PANTHER" id="PTHR47909">
    <property type="entry name" value="ALPHA/BETA-HYDROLASES SUPERFAMILY PROTEIN"/>
    <property type="match status" value="1"/>
</dbReference>
<reference evidence="2" key="1">
    <citation type="journal article" date="2013" name="Nature">
        <title>Pan genome of the phytoplankton Emiliania underpins its global distribution.</title>
        <authorList>
            <person name="Read B.A."/>
            <person name="Kegel J."/>
            <person name="Klute M.J."/>
            <person name="Kuo A."/>
            <person name="Lefebvre S.C."/>
            <person name="Maumus F."/>
            <person name="Mayer C."/>
            <person name="Miller J."/>
            <person name="Monier A."/>
            <person name="Salamov A."/>
            <person name="Young J."/>
            <person name="Aguilar M."/>
            <person name="Claverie J.M."/>
            <person name="Frickenhaus S."/>
            <person name="Gonzalez K."/>
            <person name="Herman E.K."/>
            <person name="Lin Y.C."/>
            <person name="Napier J."/>
            <person name="Ogata H."/>
            <person name="Sarno A.F."/>
            <person name="Shmutz J."/>
            <person name="Schroeder D."/>
            <person name="de Vargas C."/>
            <person name="Verret F."/>
            <person name="von Dassow P."/>
            <person name="Valentin K."/>
            <person name="Van de Peer Y."/>
            <person name="Wheeler G."/>
            <person name="Dacks J.B."/>
            <person name="Delwiche C.F."/>
            <person name="Dyhrman S.T."/>
            <person name="Glockner G."/>
            <person name="John U."/>
            <person name="Richards T."/>
            <person name="Worden A.Z."/>
            <person name="Zhang X."/>
            <person name="Grigoriev I.V."/>
            <person name="Allen A.E."/>
            <person name="Bidle K."/>
            <person name="Borodovsky M."/>
            <person name="Bowler C."/>
            <person name="Brownlee C."/>
            <person name="Cock J.M."/>
            <person name="Elias M."/>
            <person name="Gladyshev V.N."/>
            <person name="Groth M."/>
            <person name="Guda C."/>
            <person name="Hadaegh A."/>
            <person name="Iglesias-Rodriguez M.D."/>
            <person name="Jenkins J."/>
            <person name="Jones B.M."/>
            <person name="Lawson T."/>
            <person name="Leese F."/>
            <person name="Lindquist E."/>
            <person name="Lobanov A."/>
            <person name="Lomsadze A."/>
            <person name="Malik S.B."/>
            <person name="Marsh M.E."/>
            <person name="Mackinder L."/>
            <person name="Mock T."/>
            <person name="Mueller-Roeber B."/>
            <person name="Pagarete A."/>
            <person name="Parker M."/>
            <person name="Probert I."/>
            <person name="Quesneville H."/>
            <person name="Raines C."/>
            <person name="Rensing S.A."/>
            <person name="Riano-Pachon D.M."/>
            <person name="Richier S."/>
            <person name="Rokitta S."/>
            <person name="Shiraiwa Y."/>
            <person name="Soanes D.M."/>
            <person name="van der Giezen M."/>
            <person name="Wahlund T.M."/>
            <person name="Williams B."/>
            <person name="Wilson W."/>
            <person name="Wolfe G."/>
            <person name="Wurch L.L."/>
        </authorList>
    </citation>
    <scope>NUCLEOTIDE SEQUENCE</scope>
</reference>
<dbReference type="HOGENOM" id="CLU_065036_0_0_1"/>
<dbReference type="Proteomes" id="UP000013827">
    <property type="component" value="Unassembled WGS sequence"/>
</dbReference>